<organism evidence="3 4">
    <name type="scientific">Exidia glandulosa HHB12029</name>
    <dbReference type="NCBI Taxonomy" id="1314781"/>
    <lineage>
        <taxon>Eukaryota</taxon>
        <taxon>Fungi</taxon>
        <taxon>Dikarya</taxon>
        <taxon>Basidiomycota</taxon>
        <taxon>Agaricomycotina</taxon>
        <taxon>Agaricomycetes</taxon>
        <taxon>Auriculariales</taxon>
        <taxon>Exidiaceae</taxon>
        <taxon>Exidia</taxon>
    </lineage>
</organism>
<feature type="region of interest" description="Disordered" evidence="1">
    <location>
        <begin position="391"/>
        <end position="412"/>
    </location>
</feature>
<evidence type="ECO:0000313" key="3">
    <source>
        <dbReference type="EMBL" id="KZW02319.1"/>
    </source>
</evidence>
<dbReference type="OrthoDB" id="3235847at2759"/>
<feature type="transmembrane region" description="Helical" evidence="2">
    <location>
        <begin position="78"/>
        <end position="99"/>
    </location>
</feature>
<proteinExistence type="predicted"/>
<sequence length="412" mass="44367">MPSLLYTRADDPTAAAPNIAQIVLPPGFTLDQFFDLQNKASQYRIQHVSRPSFSISSSFSISDSVFISVSISVSEQRHIGICVAVAFGIICWDYIVLFMDEIRLYRTITIPAVKKLWKTPATWAFIVLRYAAFLATFPALFFTSIQSRHCQAAVVTSCVGVLLVVGCAGIIFCNRVIAIWSNNRIIIGVLAALWTGMMGCWIAVAVNYNAITGPSTPLGSNCQMQPIVSWAPISFASSVLFDLSILILSIYKLHANSSGLGLQSATARQIANDNITYFVLTAATNIAVLSVQALGNSYAMIKPTAVPFSTVVTVAMAQRVYLNLKLFHLRNERAQADLPAMFPFNGTGSGSSRRNGGAAEVVAVASPRVPASAYLAGLGSGEKLVEKDAVDGLPGLSERQELSARRGNDEKV</sequence>
<keyword evidence="2" id="KW-0472">Membrane</keyword>
<dbReference type="EMBL" id="KV425889">
    <property type="protein sequence ID" value="KZW02319.1"/>
    <property type="molecule type" value="Genomic_DNA"/>
</dbReference>
<dbReference type="AlphaFoldDB" id="A0A165PKV9"/>
<feature type="compositionally biased region" description="Basic and acidic residues" evidence="1">
    <location>
        <begin position="398"/>
        <end position="412"/>
    </location>
</feature>
<dbReference type="Proteomes" id="UP000077266">
    <property type="component" value="Unassembled WGS sequence"/>
</dbReference>
<feature type="transmembrane region" description="Helical" evidence="2">
    <location>
        <begin position="274"/>
        <end position="294"/>
    </location>
</feature>
<protein>
    <recommendedName>
        <fullName evidence="5">G-protein coupled receptors family 1 profile domain-containing protein</fullName>
    </recommendedName>
</protein>
<evidence type="ECO:0008006" key="5">
    <source>
        <dbReference type="Google" id="ProtNLM"/>
    </source>
</evidence>
<accession>A0A165PKV9</accession>
<reference evidence="3 4" key="1">
    <citation type="journal article" date="2016" name="Mol. Biol. Evol.">
        <title>Comparative Genomics of Early-Diverging Mushroom-Forming Fungi Provides Insights into the Origins of Lignocellulose Decay Capabilities.</title>
        <authorList>
            <person name="Nagy L.G."/>
            <person name="Riley R."/>
            <person name="Tritt A."/>
            <person name="Adam C."/>
            <person name="Daum C."/>
            <person name="Floudas D."/>
            <person name="Sun H."/>
            <person name="Yadav J.S."/>
            <person name="Pangilinan J."/>
            <person name="Larsson K.H."/>
            <person name="Matsuura K."/>
            <person name="Barry K."/>
            <person name="Labutti K."/>
            <person name="Kuo R."/>
            <person name="Ohm R.A."/>
            <person name="Bhattacharya S.S."/>
            <person name="Shirouzu T."/>
            <person name="Yoshinaga Y."/>
            <person name="Martin F.M."/>
            <person name="Grigoriev I.V."/>
            <person name="Hibbett D.S."/>
        </authorList>
    </citation>
    <scope>NUCLEOTIDE SEQUENCE [LARGE SCALE GENOMIC DNA]</scope>
    <source>
        <strain evidence="3 4">HHB12029</strain>
    </source>
</reference>
<feature type="transmembrane region" description="Helical" evidence="2">
    <location>
        <begin position="230"/>
        <end position="253"/>
    </location>
</feature>
<feature type="transmembrane region" description="Helical" evidence="2">
    <location>
        <begin position="153"/>
        <end position="173"/>
    </location>
</feature>
<feature type="transmembrane region" description="Helical" evidence="2">
    <location>
        <begin position="306"/>
        <end position="324"/>
    </location>
</feature>
<keyword evidence="2" id="KW-1133">Transmembrane helix</keyword>
<feature type="transmembrane region" description="Helical" evidence="2">
    <location>
        <begin position="185"/>
        <end position="210"/>
    </location>
</feature>
<evidence type="ECO:0000313" key="4">
    <source>
        <dbReference type="Proteomes" id="UP000077266"/>
    </source>
</evidence>
<evidence type="ECO:0000256" key="2">
    <source>
        <dbReference type="SAM" id="Phobius"/>
    </source>
</evidence>
<feature type="transmembrane region" description="Helical" evidence="2">
    <location>
        <begin position="120"/>
        <end position="141"/>
    </location>
</feature>
<keyword evidence="4" id="KW-1185">Reference proteome</keyword>
<gene>
    <name evidence="3" type="ORF">EXIGLDRAFT_829502</name>
</gene>
<dbReference type="InParanoid" id="A0A165PKV9"/>
<name>A0A165PKV9_EXIGL</name>
<keyword evidence="2" id="KW-0812">Transmembrane</keyword>
<evidence type="ECO:0000256" key="1">
    <source>
        <dbReference type="SAM" id="MobiDB-lite"/>
    </source>
</evidence>